<dbReference type="HOGENOM" id="CLU_203795_0_0_6"/>
<evidence type="ECO:0000313" key="1">
    <source>
        <dbReference type="EMBL" id="ABI26066.1"/>
    </source>
</evidence>
<accession>Q0I1R9</accession>
<dbReference type="AlphaFoldDB" id="Q0I1R9"/>
<name>Q0I1R9_HISS1</name>
<proteinExistence type="predicted"/>
<dbReference type="KEGG" id="hso:HS_0224a"/>
<organism evidence="1">
    <name type="scientific">Histophilus somni (strain 129Pt)</name>
    <name type="common">Haemophilus somnus</name>
    <dbReference type="NCBI Taxonomy" id="205914"/>
    <lineage>
        <taxon>Bacteria</taxon>
        <taxon>Pseudomonadati</taxon>
        <taxon>Pseudomonadota</taxon>
        <taxon>Gammaproteobacteria</taxon>
        <taxon>Pasteurellales</taxon>
        <taxon>Pasteurellaceae</taxon>
        <taxon>Histophilus</taxon>
    </lineage>
</organism>
<protein>
    <recommendedName>
        <fullName evidence="2">Transposase</fullName>
    </recommendedName>
</protein>
<reference evidence="1" key="1">
    <citation type="submission" date="2006-08" db="EMBL/GenBank/DDBJ databases">
        <title>Complete genome sequence of Haemophilus somnus 129PT.</title>
        <authorList>
            <person name="Copeland A."/>
            <person name="Lucas S."/>
            <person name="Lapidus A."/>
            <person name="Barry K."/>
            <person name="Glavina del Rio T."/>
            <person name="Hammon N."/>
            <person name="Dalin E."/>
            <person name="Tice H."/>
            <person name="Pitluck S."/>
            <person name="Brettin T.S."/>
            <person name="Bruce D."/>
            <person name="Challacombe J.F."/>
            <person name="Chertkov O."/>
            <person name="Detter J.C."/>
            <person name="Gilna P."/>
            <person name="Han S."/>
            <person name="Misra M."/>
            <person name="Tapia R."/>
            <person name="Thayer N.N."/>
            <person name="Xie G."/>
            <person name="Inzana T.J."/>
            <person name="Duncan A.J."/>
            <person name="Siddaramppa S."/>
            <person name="Richardson P."/>
        </authorList>
    </citation>
    <scope>NUCLEOTIDE SEQUENCE</scope>
    <source>
        <strain evidence="1">129PT</strain>
    </source>
</reference>
<dbReference type="EMBL" id="CP000436">
    <property type="protein sequence ID" value="ABI26066.1"/>
    <property type="molecule type" value="Genomic_DNA"/>
</dbReference>
<gene>
    <name evidence="1" type="ORF">HS_0224a</name>
</gene>
<sequence length="79" mass="9102">MWSYYKRKSPNTVDFECVECGYIEHADVVGALNVLERGEQSSMPKNVKVGYFRRVYKVNYVISSLRQEPTEYPIACDGS</sequence>
<evidence type="ECO:0008006" key="2">
    <source>
        <dbReference type="Google" id="ProtNLM"/>
    </source>
</evidence>